<sequence>MRNIFFLALCCTLAACGPGKTDTVEETIADTTTVPGKSYTADLVTATPIQIDSSEYFMYPMPNGHPEKDEEGGSFLSKDVPNLTYWNVAFYNTLTKKIHLLSDRKMVINSYNAAYSRYDSSSSYEYPSSDSPNERNRVNASQEDGHIFYSIIVDDYNKDNKLDRKDPTYLFMSDNQGNNLKQISPAGTNVRSWELIKNSGVVLMQTQRDSTYDGEAIIVPEVPYAYDLKKGGAPELVFNTEFGTMVNKLYKKQWPVKKKN</sequence>
<evidence type="ECO:0008006" key="4">
    <source>
        <dbReference type="Google" id="ProtNLM"/>
    </source>
</evidence>
<dbReference type="Proteomes" id="UP000189739">
    <property type="component" value="Unassembled WGS sequence"/>
</dbReference>
<name>A0A1S9PAX3_9SPHI</name>
<evidence type="ECO:0000256" key="1">
    <source>
        <dbReference type="SAM" id="MobiDB-lite"/>
    </source>
</evidence>
<organism evidence="2 3">
    <name type="scientific">Mucilaginibacter pedocola</name>
    <dbReference type="NCBI Taxonomy" id="1792845"/>
    <lineage>
        <taxon>Bacteria</taxon>
        <taxon>Pseudomonadati</taxon>
        <taxon>Bacteroidota</taxon>
        <taxon>Sphingobacteriia</taxon>
        <taxon>Sphingobacteriales</taxon>
        <taxon>Sphingobacteriaceae</taxon>
        <taxon>Mucilaginibacter</taxon>
    </lineage>
</organism>
<dbReference type="STRING" id="1792845.BC343_10750"/>
<gene>
    <name evidence="2" type="ORF">BC343_10750</name>
</gene>
<dbReference type="OrthoDB" id="795272at2"/>
<keyword evidence="3" id="KW-1185">Reference proteome</keyword>
<dbReference type="RefSeq" id="WP_078349853.1">
    <property type="nucleotide sequence ID" value="NZ_MBTF01000034.1"/>
</dbReference>
<proteinExistence type="predicted"/>
<evidence type="ECO:0000313" key="3">
    <source>
        <dbReference type="Proteomes" id="UP000189739"/>
    </source>
</evidence>
<dbReference type="PROSITE" id="PS51257">
    <property type="entry name" value="PROKAR_LIPOPROTEIN"/>
    <property type="match status" value="1"/>
</dbReference>
<protein>
    <recommendedName>
        <fullName evidence="4">Lipoprotein</fullName>
    </recommendedName>
</protein>
<evidence type="ECO:0000313" key="2">
    <source>
        <dbReference type="EMBL" id="OOQ58122.1"/>
    </source>
</evidence>
<feature type="region of interest" description="Disordered" evidence="1">
    <location>
        <begin position="120"/>
        <end position="140"/>
    </location>
</feature>
<dbReference type="AlphaFoldDB" id="A0A1S9PAX3"/>
<comment type="caution">
    <text evidence="2">The sequence shown here is derived from an EMBL/GenBank/DDBJ whole genome shotgun (WGS) entry which is preliminary data.</text>
</comment>
<reference evidence="2 3" key="1">
    <citation type="submission" date="2016-07" db="EMBL/GenBank/DDBJ databases">
        <title>Genomic analysis of zinc-resistant bacterium Mucilaginibacter pedocola TBZ30.</title>
        <authorList>
            <person name="Huang J."/>
            <person name="Tang J."/>
        </authorList>
    </citation>
    <scope>NUCLEOTIDE SEQUENCE [LARGE SCALE GENOMIC DNA]</scope>
    <source>
        <strain evidence="2 3">TBZ30</strain>
    </source>
</reference>
<dbReference type="EMBL" id="MBTF01000034">
    <property type="protein sequence ID" value="OOQ58122.1"/>
    <property type="molecule type" value="Genomic_DNA"/>
</dbReference>
<feature type="compositionally biased region" description="Low complexity" evidence="1">
    <location>
        <begin position="120"/>
        <end position="131"/>
    </location>
</feature>
<accession>A0A1S9PAX3</accession>